<gene>
    <name evidence="6" type="ORF">DRO04_02820</name>
</gene>
<dbReference type="PROSITE" id="PS51918">
    <property type="entry name" value="RADICAL_SAM"/>
    <property type="match status" value="1"/>
</dbReference>
<dbReference type="GO" id="GO:0008168">
    <property type="term" value="F:methyltransferase activity"/>
    <property type="evidence" value="ECO:0007669"/>
    <property type="project" value="InterPro"/>
</dbReference>
<evidence type="ECO:0000259" key="5">
    <source>
        <dbReference type="PROSITE" id="PS51918"/>
    </source>
</evidence>
<dbReference type="SMART" id="SM00729">
    <property type="entry name" value="Elp3"/>
    <property type="match status" value="1"/>
</dbReference>
<dbReference type="GO" id="GO:0046872">
    <property type="term" value="F:metal ion binding"/>
    <property type="evidence" value="ECO:0007669"/>
    <property type="project" value="UniProtKB-KW"/>
</dbReference>
<dbReference type="SFLD" id="SFLDG01067">
    <property type="entry name" value="SPASM/twitch_domain_containing"/>
    <property type="match status" value="1"/>
</dbReference>
<dbReference type="SFLD" id="SFLDG01100">
    <property type="entry name" value="methyltransferase_(Class_D)"/>
    <property type="match status" value="1"/>
</dbReference>
<dbReference type="NCBIfam" id="NF045702">
    <property type="entry name" value="rSAM_GDGT_ether"/>
    <property type="match status" value="1"/>
</dbReference>
<dbReference type="PANTHER" id="PTHR43306:SF1">
    <property type="entry name" value="7,8-DIHYDRO-6-HYDROXYMETHYLPTERIN DIMETHYLTRANSFERASE"/>
    <property type="match status" value="1"/>
</dbReference>
<dbReference type="PANTHER" id="PTHR43306">
    <property type="entry name" value="7,8-DIHYDRO-6-HYDROXYMETHYLPTERIN DIMETHYLTRANSFERASE"/>
    <property type="match status" value="1"/>
</dbReference>
<keyword evidence="2" id="KW-0479">Metal-binding</keyword>
<protein>
    <submittedName>
        <fullName evidence="6">Radical SAM protein</fullName>
    </submittedName>
</protein>
<accession>A0A497JG17</accession>
<evidence type="ECO:0000313" key="7">
    <source>
        <dbReference type="Proteomes" id="UP000278031"/>
    </source>
</evidence>
<dbReference type="EMBL" id="QMWP01000106">
    <property type="protein sequence ID" value="RLG69808.1"/>
    <property type="molecule type" value="Genomic_DNA"/>
</dbReference>
<proteinExistence type="predicted"/>
<evidence type="ECO:0000256" key="1">
    <source>
        <dbReference type="ARBA" id="ARBA00022691"/>
    </source>
</evidence>
<dbReference type="InterPro" id="IPR007197">
    <property type="entry name" value="rSAM"/>
</dbReference>
<reference evidence="6 7" key="1">
    <citation type="submission" date="2018-06" db="EMBL/GenBank/DDBJ databases">
        <title>Extensive metabolic versatility and redundancy in microbially diverse, dynamic hydrothermal sediments.</title>
        <authorList>
            <person name="Dombrowski N."/>
            <person name="Teske A."/>
            <person name="Baker B.J."/>
        </authorList>
    </citation>
    <scope>NUCLEOTIDE SEQUENCE [LARGE SCALE GENOMIC DNA]</scope>
    <source>
        <strain evidence="6">B51_G17</strain>
    </source>
</reference>
<dbReference type="InterPro" id="IPR034471">
    <property type="entry name" value="GDGT/MA_synthase"/>
</dbReference>
<sequence length="495" mass="57060">MILRETYSLCPECYKKIPAKVVAKNGKVFLQKECPEHGFYEELYYGDLEIYKRFESFDDEPKNKLENPNFDKENTKNECPFNCGLCYRHKSHTALANVVVTNRCNLKCWYCFFYAEKVGYVYEPTLEEFKKMAEMLKNQRPVACNAIQLTGGEPTLREDLVEIVKIFKEANFEHIQLNTTGIKLAEDLELCKKLSDAGVTTLYVSFDGVTPKTNPKNHFAIPKLIENCRKSNIGIVLVPTVIKTVNDHELGDIIKFGFENLPIVKGVNFQPVSLVGRMPKEEREKYRITIPDALKLIEEQTSGAILAKDFYPIPSVLCFTRLIDAITGFKHYELGSHFACGAATYVFRDEKSKKLVPITRFVDVDAMIEFFSEFYKEIEKEKNIGKAIAIGKAVAKLKSFIDFSKMPSQLKLDKVLAAVLEERSYKALGRFHDQALFIGMMHFMDTYNYDVQRVQRCCIHYVTPDMRVIPFCTFNVMPHLYRDKIHEKYGKPLKK</sequence>
<dbReference type="SFLD" id="SFLDS00029">
    <property type="entry name" value="Radical_SAM"/>
    <property type="match status" value="1"/>
</dbReference>
<dbReference type="InterPro" id="IPR013785">
    <property type="entry name" value="Aldolase_TIM"/>
</dbReference>
<name>A0A497JG17_9ARCH</name>
<dbReference type="AlphaFoldDB" id="A0A497JG17"/>
<dbReference type="InterPro" id="IPR034474">
    <property type="entry name" value="Methyltransferase_Class_D"/>
</dbReference>
<dbReference type="InterPro" id="IPR058240">
    <property type="entry name" value="rSAM_sf"/>
</dbReference>
<evidence type="ECO:0000313" key="6">
    <source>
        <dbReference type="EMBL" id="RLG69808.1"/>
    </source>
</evidence>
<evidence type="ECO:0000256" key="2">
    <source>
        <dbReference type="ARBA" id="ARBA00022723"/>
    </source>
</evidence>
<keyword evidence="4" id="KW-0411">Iron-sulfur</keyword>
<dbReference type="Gene3D" id="3.20.20.70">
    <property type="entry name" value="Aldolase class I"/>
    <property type="match status" value="1"/>
</dbReference>
<keyword evidence="1" id="KW-0949">S-adenosyl-L-methionine</keyword>
<dbReference type="Pfam" id="PF04055">
    <property type="entry name" value="Radical_SAM"/>
    <property type="match status" value="1"/>
</dbReference>
<feature type="domain" description="Radical SAM core" evidence="5">
    <location>
        <begin position="88"/>
        <end position="306"/>
    </location>
</feature>
<evidence type="ECO:0000256" key="4">
    <source>
        <dbReference type="ARBA" id="ARBA00023014"/>
    </source>
</evidence>
<dbReference type="Pfam" id="PF23545">
    <property type="entry name" value="Zn_ribbon_HMPTM"/>
    <property type="match status" value="1"/>
</dbReference>
<dbReference type="Proteomes" id="UP000278031">
    <property type="component" value="Unassembled WGS sequence"/>
</dbReference>
<dbReference type="SFLD" id="SFLDF00385">
    <property type="entry name" value="7_8-dihydro-6-hydroxymethylpte"/>
    <property type="match status" value="1"/>
</dbReference>
<evidence type="ECO:0000256" key="3">
    <source>
        <dbReference type="ARBA" id="ARBA00023004"/>
    </source>
</evidence>
<dbReference type="GO" id="GO:0051539">
    <property type="term" value="F:4 iron, 4 sulfur cluster binding"/>
    <property type="evidence" value="ECO:0007669"/>
    <property type="project" value="InterPro"/>
</dbReference>
<keyword evidence="3" id="KW-0408">Iron</keyword>
<organism evidence="6 7">
    <name type="scientific">Candidatus Iainarchaeum sp</name>
    <dbReference type="NCBI Taxonomy" id="3101447"/>
    <lineage>
        <taxon>Archaea</taxon>
        <taxon>Candidatus Iainarchaeota</taxon>
        <taxon>Candidatus Iainarchaeia</taxon>
        <taxon>Candidatus Iainarchaeales</taxon>
        <taxon>Candidatus Iainarchaeaceae</taxon>
        <taxon>Candidatus Iainarchaeum</taxon>
    </lineage>
</organism>
<dbReference type="InterPro" id="IPR006638">
    <property type="entry name" value="Elp3/MiaA/NifB-like_rSAM"/>
</dbReference>
<dbReference type="CDD" id="cd01335">
    <property type="entry name" value="Radical_SAM"/>
    <property type="match status" value="1"/>
</dbReference>
<comment type="caution">
    <text evidence="6">The sequence shown here is derived from an EMBL/GenBank/DDBJ whole genome shotgun (WGS) entry which is preliminary data.</text>
</comment>
<dbReference type="SUPFAM" id="SSF102114">
    <property type="entry name" value="Radical SAM enzymes"/>
    <property type="match status" value="1"/>
</dbReference>
<dbReference type="InterPro" id="IPR056488">
    <property type="entry name" value="Zn_ribbon_HMPTM"/>
</dbReference>